<evidence type="ECO:0000313" key="3">
    <source>
        <dbReference type="Proteomes" id="UP001298681"/>
    </source>
</evidence>
<keyword evidence="1" id="KW-1133">Transmembrane helix</keyword>
<evidence type="ECO:0000256" key="1">
    <source>
        <dbReference type="SAM" id="Phobius"/>
    </source>
</evidence>
<dbReference type="RefSeq" id="WP_237966536.1">
    <property type="nucleotide sequence ID" value="NZ_JAKNHQ010000004.1"/>
</dbReference>
<keyword evidence="3" id="KW-1185">Reference proteome</keyword>
<organism evidence="2 3">
    <name type="scientific">Anaeromassilibacillus senegalensis</name>
    <dbReference type="NCBI Taxonomy" id="1673717"/>
    <lineage>
        <taxon>Bacteria</taxon>
        <taxon>Bacillati</taxon>
        <taxon>Bacillota</taxon>
        <taxon>Clostridia</taxon>
        <taxon>Eubacteriales</taxon>
        <taxon>Acutalibacteraceae</taxon>
        <taxon>Anaeromassilibacillus</taxon>
    </lineage>
</organism>
<protein>
    <submittedName>
        <fullName evidence="2">YhfC family intramembrane metalloprotease</fullName>
    </submittedName>
</protein>
<dbReference type="EMBL" id="JAKNHQ010000004">
    <property type="protein sequence ID" value="MCG4610177.1"/>
    <property type="molecule type" value="Genomic_DNA"/>
</dbReference>
<accession>A0ABS9MIV3</accession>
<gene>
    <name evidence="2" type="ORF">L0P57_04410</name>
</gene>
<dbReference type="GO" id="GO:0008237">
    <property type="term" value="F:metallopeptidase activity"/>
    <property type="evidence" value="ECO:0007669"/>
    <property type="project" value="UniProtKB-KW"/>
</dbReference>
<keyword evidence="2" id="KW-0482">Metalloprotease</keyword>
<dbReference type="Proteomes" id="UP001298681">
    <property type="component" value="Unassembled WGS sequence"/>
</dbReference>
<evidence type="ECO:0000313" key="2">
    <source>
        <dbReference type="EMBL" id="MCG4610177.1"/>
    </source>
</evidence>
<feature type="transmembrane region" description="Helical" evidence="1">
    <location>
        <begin position="66"/>
        <end position="90"/>
    </location>
</feature>
<sequence>MIPTEILIAFGISSFFTVLFPLLLLVLLAIRRAISLRPLLIGVLAFFVSQILLRIPLLSILSTQGWFLTFAQQQMLLYLILLSASAGLFEESARLLGAKCFCKGRRSYRDAVSFGLGHGLCEVVLLVGLSSIGNLLYCVMINSGSLGAAASGSAEMLQQITAALASVSTASIYLGIVERISAVLFHVFASVLIFYGVNRGHSFRYWLFALLAHTAFNVAATFLVQYSNIWICEGVLLLLGLLSLAYVLHVRKVNEIQKIAS</sequence>
<feature type="transmembrane region" description="Helical" evidence="1">
    <location>
        <begin position="39"/>
        <end position="60"/>
    </location>
</feature>
<reference evidence="2 3" key="1">
    <citation type="submission" date="2022-01" db="EMBL/GenBank/DDBJ databases">
        <title>Collection of gut derived symbiotic bacterial strains cultured from healthy donors.</title>
        <authorList>
            <person name="Lin H."/>
            <person name="Kohout C."/>
            <person name="Waligurski E."/>
            <person name="Pamer E.G."/>
        </authorList>
    </citation>
    <scope>NUCLEOTIDE SEQUENCE [LARGE SCALE GENOMIC DNA]</scope>
    <source>
        <strain evidence="2 3">DFI.7.58</strain>
    </source>
</reference>
<feature type="transmembrane region" description="Helical" evidence="1">
    <location>
        <begin position="180"/>
        <end position="198"/>
    </location>
</feature>
<comment type="caution">
    <text evidence="2">The sequence shown here is derived from an EMBL/GenBank/DDBJ whole genome shotgun (WGS) entry which is preliminary data.</text>
</comment>
<dbReference type="InterPro" id="IPR011397">
    <property type="entry name" value="YhfC"/>
</dbReference>
<dbReference type="Pfam" id="PF10086">
    <property type="entry name" value="YhfC"/>
    <property type="match status" value="1"/>
</dbReference>
<keyword evidence="2" id="KW-0378">Hydrolase</keyword>
<feature type="transmembrane region" description="Helical" evidence="1">
    <location>
        <begin position="6"/>
        <end position="27"/>
    </location>
</feature>
<keyword evidence="1" id="KW-0472">Membrane</keyword>
<feature type="transmembrane region" description="Helical" evidence="1">
    <location>
        <begin position="205"/>
        <end position="222"/>
    </location>
</feature>
<keyword evidence="2" id="KW-0645">Protease</keyword>
<keyword evidence="1" id="KW-0812">Transmembrane</keyword>
<name>A0ABS9MIV3_9FIRM</name>
<proteinExistence type="predicted"/>
<feature type="transmembrane region" description="Helical" evidence="1">
    <location>
        <begin position="111"/>
        <end position="137"/>
    </location>
</feature>
<feature type="transmembrane region" description="Helical" evidence="1">
    <location>
        <begin position="228"/>
        <end position="248"/>
    </location>
</feature>
<dbReference type="PIRSF" id="PIRSF033101">
    <property type="entry name" value="UCP033101"/>
    <property type="match status" value="1"/>
</dbReference>